<sequence>MNGTAHIDEVARAVLGVEGVAFLKPGVAQQVRSALAGTGRAGATRASGLRMSRSGGGGEGTWDVDVHIVVLGEARAVDVARGTRAAVAECLRRMFPETTAPARITVTVTGLL</sequence>
<name>A0ABZ1JZV5_9ACTN</name>
<accession>A0ABZ1JZV5</accession>
<evidence type="ECO:0000313" key="2">
    <source>
        <dbReference type="Proteomes" id="UP001622496"/>
    </source>
</evidence>
<protein>
    <recommendedName>
        <fullName evidence="3">Alkaline shock family protein YloU</fullName>
    </recommendedName>
</protein>
<evidence type="ECO:0008006" key="3">
    <source>
        <dbReference type="Google" id="ProtNLM"/>
    </source>
</evidence>
<evidence type="ECO:0000313" key="1">
    <source>
        <dbReference type="EMBL" id="WTP64763.1"/>
    </source>
</evidence>
<organism evidence="1 2">
    <name type="scientific">[Kitasatospora] papulosa</name>
    <dbReference type="NCBI Taxonomy" id="1464011"/>
    <lineage>
        <taxon>Bacteria</taxon>
        <taxon>Bacillati</taxon>
        <taxon>Actinomycetota</taxon>
        <taxon>Actinomycetes</taxon>
        <taxon>Kitasatosporales</taxon>
        <taxon>Streptomycetaceae</taxon>
        <taxon>Streptomyces</taxon>
    </lineage>
</organism>
<gene>
    <name evidence="1" type="ORF">OG560_04810</name>
</gene>
<keyword evidence="2" id="KW-1185">Reference proteome</keyword>
<reference evidence="1 2" key="1">
    <citation type="submission" date="2022-10" db="EMBL/GenBank/DDBJ databases">
        <title>The complete genomes of actinobacterial strains from the NBC collection.</title>
        <authorList>
            <person name="Joergensen T.S."/>
            <person name="Alvarez Arevalo M."/>
            <person name="Sterndorff E.B."/>
            <person name="Faurdal D."/>
            <person name="Vuksanovic O."/>
            <person name="Mourched A.-S."/>
            <person name="Charusanti P."/>
            <person name="Shaw S."/>
            <person name="Blin K."/>
            <person name="Weber T."/>
        </authorList>
    </citation>
    <scope>NUCLEOTIDE SEQUENCE [LARGE SCALE GENOMIC DNA]</scope>
    <source>
        <strain evidence="1 2">NBC_00185</strain>
    </source>
</reference>
<dbReference type="GeneID" id="95067183"/>
<dbReference type="EMBL" id="CP108135">
    <property type="protein sequence ID" value="WTP64763.1"/>
    <property type="molecule type" value="Genomic_DNA"/>
</dbReference>
<dbReference type="RefSeq" id="WP_030125224.1">
    <property type="nucleotide sequence ID" value="NZ_CP108135.1"/>
</dbReference>
<dbReference type="Proteomes" id="UP001622496">
    <property type="component" value="Chromosome"/>
</dbReference>
<proteinExistence type="predicted"/>